<feature type="non-terminal residue" evidence="1">
    <location>
        <position position="74"/>
    </location>
</feature>
<gene>
    <name evidence="1" type="ORF">METZ01_LOCUS352459</name>
</gene>
<dbReference type="EMBL" id="UINC01123254">
    <property type="protein sequence ID" value="SVC99605.1"/>
    <property type="molecule type" value="Genomic_DNA"/>
</dbReference>
<accession>A0A382RR26</accession>
<proteinExistence type="predicted"/>
<reference evidence="1" key="1">
    <citation type="submission" date="2018-05" db="EMBL/GenBank/DDBJ databases">
        <authorList>
            <person name="Lanie J.A."/>
            <person name="Ng W.-L."/>
            <person name="Kazmierczak K.M."/>
            <person name="Andrzejewski T.M."/>
            <person name="Davidsen T.M."/>
            <person name="Wayne K.J."/>
            <person name="Tettelin H."/>
            <person name="Glass J.I."/>
            <person name="Rusch D."/>
            <person name="Podicherti R."/>
            <person name="Tsui H.-C.T."/>
            <person name="Winkler M.E."/>
        </authorList>
    </citation>
    <scope>NUCLEOTIDE SEQUENCE</scope>
</reference>
<sequence length="74" mass="7943">VKNTISIRNPKPAVPFALQEDWVEQPSAVVPVSGVYGVGVIGTYFTSIISCIATEIPVSILQNTHTFRRVDTGG</sequence>
<protein>
    <submittedName>
        <fullName evidence="1">Uncharacterized protein</fullName>
    </submittedName>
</protein>
<organism evidence="1">
    <name type="scientific">marine metagenome</name>
    <dbReference type="NCBI Taxonomy" id="408172"/>
    <lineage>
        <taxon>unclassified sequences</taxon>
        <taxon>metagenomes</taxon>
        <taxon>ecological metagenomes</taxon>
    </lineage>
</organism>
<dbReference type="AlphaFoldDB" id="A0A382RR26"/>
<evidence type="ECO:0000313" key="1">
    <source>
        <dbReference type="EMBL" id="SVC99605.1"/>
    </source>
</evidence>
<feature type="non-terminal residue" evidence="1">
    <location>
        <position position="1"/>
    </location>
</feature>
<name>A0A382RR26_9ZZZZ</name>